<comment type="caution">
    <text evidence="1">The sequence shown here is derived from an EMBL/GenBank/DDBJ whole genome shotgun (WGS) entry which is preliminary data.</text>
</comment>
<keyword evidence="2" id="KW-1185">Reference proteome</keyword>
<sequence length="150" mass="16344">MKSWLCGQVAEVAKANTPNACRALATANSVEGNRRQATPVHAYAERCKKLLKQPLPMRLSASAAPSRSAEADVSPELRLTAANGPAARRSYHSAKGHHRRNTARPTTKACVTRLNGLQPQYLRSAQWGPSHAKPLGFIVSWNASAMHDYF</sequence>
<evidence type="ECO:0000313" key="2">
    <source>
        <dbReference type="Proteomes" id="UP000821845"/>
    </source>
</evidence>
<protein>
    <submittedName>
        <fullName evidence="1">Uncharacterized protein</fullName>
    </submittedName>
</protein>
<dbReference type="Proteomes" id="UP000821845">
    <property type="component" value="Chromosome 1"/>
</dbReference>
<evidence type="ECO:0000313" key="1">
    <source>
        <dbReference type="EMBL" id="KAH6944324.1"/>
    </source>
</evidence>
<dbReference type="EMBL" id="CM023481">
    <property type="protein sequence ID" value="KAH6944324.1"/>
    <property type="molecule type" value="Genomic_DNA"/>
</dbReference>
<name>A0ACB7TDR9_HYAAI</name>
<reference evidence="1" key="1">
    <citation type="submission" date="2020-05" db="EMBL/GenBank/DDBJ databases">
        <title>Large-scale comparative analyses of tick genomes elucidate their genetic diversity and vector capacities.</title>
        <authorList>
            <person name="Jia N."/>
            <person name="Wang J."/>
            <person name="Shi W."/>
            <person name="Du L."/>
            <person name="Sun Y."/>
            <person name="Zhan W."/>
            <person name="Jiang J."/>
            <person name="Wang Q."/>
            <person name="Zhang B."/>
            <person name="Ji P."/>
            <person name="Sakyi L.B."/>
            <person name="Cui X."/>
            <person name="Yuan T."/>
            <person name="Jiang B."/>
            <person name="Yang W."/>
            <person name="Lam T.T.-Y."/>
            <person name="Chang Q."/>
            <person name="Ding S."/>
            <person name="Wang X."/>
            <person name="Zhu J."/>
            <person name="Ruan X."/>
            <person name="Zhao L."/>
            <person name="Wei J."/>
            <person name="Que T."/>
            <person name="Du C."/>
            <person name="Cheng J."/>
            <person name="Dai P."/>
            <person name="Han X."/>
            <person name="Huang E."/>
            <person name="Gao Y."/>
            <person name="Liu J."/>
            <person name="Shao H."/>
            <person name="Ye R."/>
            <person name="Li L."/>
            <person name="Wei W."/>
            <person name="Wang X."/>
            <person name="Wang C."/>
            <person name="Yang T."/>
            <person name="Huo Q."/>
            <person name="Li W."/>
            <person name="Guo W."/>
            <person name="Chen H."/>
            <person name="Zhou L."/>
            <person name="Ni X."/>
            <person name="Tian J."/>
            <person name="Zhou Y."/>
            <person name="Sheng Y."/>
            <person name="Liu T."/>
            <person name="Pan Y."/>
            <person name="Xia L."/>
            <person name="Li J."/>
            <person name="Zhao F."/>
            <person name="Cao W."/>
        </authorList>
    </citation>
    <scope>NUCLEOTIDE SEQUENCE</scope>
    <source>
        <strain evidence="1">Hyas-2018</strain>
    </source>
</reference>
<accession>A0ACB7TDR9</accession>
<gene>
    <name evidence="1" type="ORF">HPB50_002697</name>
</gene>
<organism evidence="1 2">
    <name type="scientific">Hyalomma asiaticum</name>
    <name type="common">Tick</name>
    <dbReference type="NCBI Taxonomy" id="266040"/>
    <lineage>
        <taxon>Eukaryota</taxon>
        <taxon>Metazoa</taxon>
        <taxon>Ecdysozoa</taxon>
        <taxon>Arthropoda</taxon>
        <taxon>Chelicerata</taxon>
        <taxon>Arachnida</taxon>
        <taxon>Acari</taxon>
        <taxon>Parasitiformes</taxon>
        <taxon>Ixodida</taxon>
        <taxon>Ixodoidea</taxon>
        <taxon>Ixodidae</taxon>
        <taxon>Hyalomminae</taxon>
        <taxon>Hyalomma</taxon>
    </lineage>
</organism>
<proteinExistence type="predicted"/>